<organism evidence="1 2">
    <name type="scientific">Glycomyces artemisiae</name>
    <dbReference type="NCBI Taxonomy" id="1076443"/>
    <lineage>
        <taxon>Bacteria</taxon>
        <taxon>Bacillati</taxon>
        <taxon>Actinomycetota</taxon>
        <taxon>Actinomycetes</taxon>
        <taxon>Glycomycetales</taxon>
        <taxon>Glycomycetaceae</taxon>
        <taxon>Glycomyces</taxon>
    </lineage>
</organism>
<dbReference type="AlphaFoldDB" id="A0A2T0UF43"/>
<gene>
    <name evidence="1" type="ORF">B0I28_109117</name>
</gene>
<comment type="caution">
    <text evidence="1">The sequence shown here is derived from an EMBL/GenBank/DDBJ whole genome shotgun (WGS) entry which is preliminary data.</text>
</comment>
<accession>A0A2T0UF43</accession>
<sequence>MAEQTDPMTDEALAEAQAFVDGNHLTGLDGAAVVDLVRRLLAEVKRRRSNAVGLIDASGGAWAEAARVTRGLRAELEQSQSACAALAAKIEAARTDRSAWTLRDLLRLAHRRGLHLSRYRSDGDATRTIHQVWEPNENPDPAKPWAQGRRWVEVRHWPTRANGGTGPSWQIRINGTEQPTETVHRMAHAELWDPTIAEIVGALDWLGLLDDADGGKPDA</sequence>
<reference evidence="1 2" key="1">
    <citation type="submission" date="2018-03" db="EMBL/GenBank/DDBJ databases">
        <title>Genomic Encyclopedia of Type Strains, Phase III (KMG-III): the genomes of soil and plant-associated and newly described type strains.</title>
        <authorList>
            <person name="Whitman W."/>
        </authorList>
    </citation>
    <scope>NUCLEOTIDE SEQUENCE [LARGE SCALE GENOMIC DNA]</scope>
    <source>
        <strain evidence="1 2">CGMCC 4.7067</strain>
    </source>
</reference>
<evidence type="ECO:0000313" key="1">
    <source>
        <dbReference type="EMBL" id="PRY56468.1"/>
    </source>
</evidence>
<protein>
    <submittedName>
        <fullName evidence="1">Uncharacterized protein</fullName>
    </submittedName>
</protein>
<dbReference type="RefSeq" id="WP_106365894.1">
    <property type="nucleotide sequence ID" value="NZ_PVTJ01000009.1"/>
</dbReference>
<dbReference type="EMBL" id="PVTJ01000009">
    <property type="protein sequence ID" value="PRY56468.1"/>
    <property type="molecule type" value="Genomic_DNA"/>
</dbReference>
<keyword evidence="2" id="KW-1185">Reference proteome</keyword>
<proteinExistence type="predicted"/>
<dbReference type="Proteomes" id="UP000238176">
    <property type="component" value="Unassembled WGS sequence"/>
</dbReference>
<name>A0A2T0UF43_9ACTN</name>
<evidence type="ECO:0000313" key="2">
    <source>
        <dbReference type="Proteomes" id="UP000238176"/>
    </source>
</evidence>